<comment type="similarity">
    <text evidence="3 7">Belongs to the alanine racemase family.</text>
</comment>
<dbReference type="Gene3D" id="3.20.20.10">
    <property type="entry name" value="Alanine racemase"/>
    <property type="match status" value="1"/>
</dbReference>
<dbReference type="GO" id="GO:0030170">
    <property type="term" value="F:pyridoxal phosphate binding"/>
    <property type="evidence" value="ECO:0007669"/>
    <property type="project" value="UniProtKB-UniRule"/>
</dbReference>
<comment type="catalytic activity">
    <reaction evidence="1 7">
        <text>L-alanine = D-alanine</text>
        <dbReference type="Rhea" id="RHEA:20249"/>
        <dbReference type="ChEBI" id="CHEBI:57416"/>
        <dbReference type="ChEBI" id="CHEBI:57972"/>
        <dbReference type="EC" id="5.1.1.1"/>
    </reaction>
</comment>
<evidence type="ECO:0000256" key="5">
    <source>
        <dbReference type="ARBA" id="ARBA00022898"/>
    </source>
</evidence>
<reference evidence="11 12" key="1">
    <citation type="journal article" date="2014" name="Gut Pathog.">
        <title>Gene clusters of Hafnia alvei strain FB1 important in survival and pathogenesis: a draft genome perspective.</title>
        <authorList>
            <person name="Tan J.Y."/>
            <person name="Yin W.F."/>
            <person name="Chan K.G."/>
        </authorList>
    </citation>
    <scope>NUCLEOTIDE SEQUENCE [LARGE SCALE GENOMIC DNA]</scope>
    <source>
        <strain evidence="11 12">FB1</strain>
    </source>
</reference>
<dbReference type="PANTHER" id="PTHR30511">
    <property type="entry name" value="ALANINE RACEMASE"/>
    <property type="match status" value="1"/>
</dbReference>
<evidence type="ECO:0000256" key="7">
    <source>
        <dbReference type="HAMAP-Rule" id="MF_01201"/>
    </source>
</evidence>
<evidence type="ECO:0000259" key="10">
    <source>
        <dbReference type="SMART" id="SM01005"/>
    </source>
</evidence>
<dbReference type="InterPro" id="IPR020622">
    <property type="entry name" value="Ala_racemase_pyridoxalP-BS"/>
</dbReference>
<dbReference type="HOGENOM" id="CLU_028393_1_0_6"/>
<comment type="cofactor">
    <cofactor evidence="2 7 8">
        <name>pyridoxal 5'-phosphate</name>
        <dbReference type="ChEBI" id="CHEBI:597326"/>
    </cofactor>
</comment>
<dbReference type="KEGG" id="hav:AT03_09970"/>
<dbReference type="OrthoDB" id="9813814at2"/>
<feature type="binding site" evidence="7 9">
    <location>
        <position position="130"/>
    </location>
    <ligand>
        <name>substrate</name>
    </ligand>
</feature>
<keyword evidence="5 7" id="KW-0663">Pyridoxal phosphate</keyword>
<comment type="pathway">
    <text evidence="7">Amino-acid biosynthesis; D-alanine biosynthesis; D-alanine from L-alanine: step 1/1.</text>
</comment>
<dbReference type="Proteomes" id="UP000029986">
    <property type="component" value="Chromosome"/>
</dbReference>
<proteinExistence type="inferred from homology"/>
<dbReference type="GO" id="GO:0030632">
    <property type="term" value="P:D-alanine biosynthetic process"/>
    <property type="evidence" value="ECO:0007669"/>
    <property type="project" value="UniProtKB-UniRule"/>
</dbReference>
<dbReference type="HAMAP" id="MF_01201">
    <property type="entry name" value="Ala_racemase"/>
    <property type="match status" value="1"/>
</dbReference>
<accession>A0A097R1S4</accession>
<dbReference type="NCBIfam" id="TIGR00492">
    <property type="entry name" value="alr"/>
    <property type="match status" value="1"/>
</dbReference>
<evidence type="ECO:0000313" key="11">
    <source>
        <dbReference type="EMBL" id="AIU72677.1"/>
    </source>
</evidence>
<dbReference type="PATRIC" id="fig|1453496.5.peg.2003"/>
<dbReference type="NCBIfam" id="NF002970">
    <property type="entry name" value="PRK03646.1"/>
    <property type="match status" value="1"/>
</dbReference>
<organism evidence="11 12">
    <name type="scientific">Hafnia alvei FB1</name>
    <dbReference type="NCBI Taxonomy" id="1453496"/>
    <lineage>
        <taxon>Bacteria</taxon>
        <taxon>Pseudomonadati</taxon>
        <taxon>Pseudomonadota</taxon>
        <taxon>Gammaproteobacteria</taxon>
        <taxon>Enterobacterales</taxon>
        <taxon>Hafniaceae</taxon>
        <taxon>Hafnia</taxon>
    </lineage>
</organism>
<keyword evidence="6 7" id="KW-0413">Isomerase</keyword>
<dbReference type="GO" id="GO:0008784">
    <property type="term" value="F:alanine racemase activity"/>
    <property type="evidence" value="ECO:0007669"/>
    <property type="project" value="UniProtKB-UniRule"/>
</dbReference>
<dbReference type="eggNOG" id="COG0787">
    <property type="taxonomic scope" value="Bacteria"/>
</dbReference>
<dbReference type="RefSeq" id="WP_025802004.1">
    <property type="nucleotide sequence ID" value="NZ_CP009706.1"/>
</dbReference>
<dbReference type="Gene3D" id="2.40.37.10">
    <property type="entry name" value="Lyase, Ornithine Decarboxylase, Chain A, domain 1"/>
    <property type="match status" value="1"/>
</dbReference>
<dbReference type="PRINTS" id="PR00992">
    <property type="entry name" value="ALARACEMASE"/>
</dbReference>
<dbReference type="InterPro" id="IPR000821">
    <property type="entry name" value="Ala_racemase"/>
</dbReference>
<dbReference type="FunFam" id="3.20.20.10:FF:000002">
    <property type="entry name" value="Alanine racemase"/>
    <property type="match status" value="1"/>
</dbReference>
<feature type="active site" description="Proton acceptor; specific for L-alanine" evidence="7">
    <location>
        <position position="253"/>
    </location>
</feature>
<gene>
    <name evidence="11" type="ORF">AT03_09970</name>
</gene>
<dbReference type="AlphaFoldDB" id="A0A097R1S4"/>
<sequence>MPRPIHATVHLSALTHNLRQIRQQTRGAKIWSVVKANAYGHGLGRVWPALEETDGFALLDIDEAILLRKQGWEGPILLLEGFFQAQDLALIDQYRLTTVIHCEHQLQMLQHAQLSQPLDIYLKVNSGMHRLGFMPEDLMAAYHSARALPHVGQITLMTHFANADNHLGVEPQLAAFNAACTDISAPRCLANSAAVLWHPHTHADWVRPGIVLYGASPTGRWQDIADANLRPAMSLNSEIIAIQNMATGDAIGYGSRYQANQPQRIGIVACGYADGYPRHAPSGTPVWVNGARTSLLGAVSMDMLAVDLSELPDAQIGTPVELWGQNLPVDDVAQSAGTIGYELLCAVAQRVPVIIR</sequence>
<feature type="active site" description="Proton acceptor; specific for D-alanine" evidence="7">
    <location>
        <position position="35"/>
    </location>
</feature>
<dbReference type="PROSITE" id="PS00395">
    <property type="entry name" value="ALANINE_RACEMASE"/>
    <property type="match status" value="1"/>
</dbReference>
<evidence type="ECO:0000256" key="4">
    <source>
        <dbReference type="ARBA" id="ARBA00013089"/>
    </source>
</evidence>
<dbReference type="UniPathway" id="UPA00042">
    <property type="reaction ID" value="UER00497"/>
</dbReference>
<dbReference type="EC" id="5.1.1.1" evidence="4 7"/>
<dbReference type="SUPFAM" id="SSF51419">
    <property type="entry name" value="PLP-binding barrel"/>
    <property type="match status" value="1"/>
</dbReference>
<keyword evidence="12" id="KW-1185">Reference proteome</keyword>
<evidence type="ECO:0000313" key="12">
    <source>
        <dbReference type="Proteomes" id="UP000029986"/>
    </source>
</evidence>
<dbReference type="FunFam" id="2.40.37.10:FF:000002">
    <property type="entry name" value="Alanine racemase"/>
    <property type="match status" value="1"/>
</dbReference>
<dbReference type="GO" id="GO:0042803">
    <property type="term" value="F:protein homodimerization activity"/>
    <property type="evidence" value="ECO:0007669"/>
    <property type="project" value="UniProtKB-ARBA"/>
</dbReference>
<evidence type="ECO:0000256" key="8">
    <source>
        <dbReference type="PIRSR" id="PIRSR600821-50"/>
    </source>
</evidence>
<dbReference type="InterPro" id="IPR011079">
    <property type="entry name" value="Ala_racemase_C"/>
</dbReference>
<dbReference type="CDD" id="cd06827">
    <property type="entry name" value="PLPDE_III_AR_proteobact"/>
    <property type="match status" value="1"/>
</dbReference>
<protein>
    <recommendedName>
        <fullName evidence="4 7">Alanine racemase</fullName>
        <ecNumber evidence="4 7">5.1.1.1</ecNumber>
    </recommendedName>
</protein>
<dbReference type="PANTHER" id="PTHR30511:SF0">
    <property type="entry name" value="ALANINE RACEMASE, CATABOLIC-RELATED"/>
    <property type="match status" value="1"/>
</dbReference>
<feature type="modified residue" description="N6-(pyridoxal phosphate)lysine" evidence="7 8">
    <location>
        <position position="35"/>
    </location>
</feature>
<evidence type="ECO:0000256" key="2">
    <source>
        <dbReference type="ARBA" id="ARBA00001933"/>
    </source>
</evidence>
<dbReference type="SMART" id="SM01005">
    <property type="entry name" value="Ala_racemase_C"/>
    <property type="match status" value="1"/>
</dbReference>
<dbReference type="InterPro" id="IPR009006">
    <property type="entry name" value="Ala_racemase/Decarboxylase_C"/>
</dbReference>
<dbReference type="SUPFAM" id="SSF50621">
    <property type="entry name" value="Alanine racemase C-terminal domain-like"/>
    <property type="match status" value="1"/>
</dbReference>
<feature type="domain" description="Alanine racemase C-terminal" evidence="10">
    <location>
        <begin position="232"/>
        <end position="356"/>
    </location>
</feature>
<dbReference type="GO" id="GO:0005829">
    <property type="term" value="C:cytosol"/>
    <property type="evidence" value="ECO:0007669"/>
    <property type="project" value="TreeGrafter"/>
</dbReference>
<dbReference type="InterPro" id="IPR029066">
    <property type="entry name" value="PLP-binding_barrel"/>
</dbReference>
<name>A0A097R1S4_HAFAL</name>
<evidence type="ECO:0000256" key="1">
    <source>
        <dbReference type="ARBA" id="ARBA00000316"/>
    </source>
</evidence>
<feature type="binding site" evidence="7 9">
    <location>
        <position position="301"/>
    </location>
    <ligand>
        <name>substrate</name>
    </ligand>
</feature>
<evidence type="ECO:0000256" key="9">
    <source>
        <dbReference type="PIRSR" id="PIRSR600821-52"/>
    </source>
</evidence>
<dbReference type="Pfam" id="PF00842">
    <property type="entry name" value="Ala_racemase_C"/>
    <property type="match status" value="1"/>
</dbReference>
<evidence type="ECO:0000256" key="3">
    <source>
        <dbReference type="ARBA" id="ARBA00007880"/>
    </source>
</evidence>
<dbReference type="EMBL" id="CP009706">
    <property type="protein sequence ID" value="AIU72677.1"/>
    <property type="molecule type" value="Genomic_DNA"/>
</dbReference>
<comment type="function">
    <text evidence="7">Catalyzes the interconversion of L-alanine and D-alanine. May also act on other amino acids.</text>
</comment>
<evidence type="ECO:0000256" key="6">
    <source>
        <dbReference type="ARBA" id="ARBA00023235"/>
    </source>
</evidence>
<dbReference type="InterPro" id="IPR001608">
    <property type="entry name" value="Ala_racemase_N"/>
</dbReference>
<dbReference type="Pfam" id="PF01168">
    <property type="entry name" value="Ala_racemase_N"/>
    <property type="match status" value="1"/>
</dbReference>